<comment type="cofactor">
    <cofactor evidence="1">
        <name>Zn(2+)</name>
        <dbReference type="ChEBI" id="CHEBI:29105"/>
    </cofactor>
    <text evidence="1">Binds 1 zinc ion per subunit.</text>
</comment>
<dbReference type="GO" id="GO:0042759">
    <property type="term" value="P:long-chain fatty acid biosynthetic process"/>
    <property type="evidence" value="ECO:0007669"/>
    <property type="project" value="TreeGrafter"/>
</dbReference>
<evidence type="ECO:0000259" key="3">
    <source>
        <dbReference type="Pfam" id="PF04734"/>
    </source>
</evidence>
<evidence type="ECO:0000313" key="4">
    <source>
        <dbReference type="EMBL" id="KAF7332848.1"/>
    </source>
</evidence>
<feature type="domain" description="Neutral/alkaline non-lysosomal ceramidase N-terminal" evidence="3">
    <location>
        <begin position="113"/>
        <end position="186"/>
    </location>
</feature>
<reference evidence="4" key="1">
    <citation type="submission" date="2020-05" db="EMBL/GenBank/DDBJ databases">
        <title>Mycena genomes resolve the evolution of fungal bioluminescence.</title>
        <authorList>
            <person name="Tsai I.J."/>
        </authorList>
    </citation>
    <scope>NUCLEOTIDE SEQUENCE</scope>
    <source>
        <strain evidence="4">CCC161011</strain>
    </source>
</reference>
<protein>
    <recommendedName>
        <fullName evidence="3">Neutral/alkaline non-lysosomal ceramidase N-terminal domain-containing protein</fullName>
    </recommendedName>
</protein>
<evidence type="ECO:0000256" key="1">
    <source>
        <dbReference type="PIRSR" id="PIRSR606823-2"/>
    </source>
</evidence>
<evidence type="ECO:0000313" key="5">
    <source>
        <dbReference type="Proteomes" id="UP000620124"/>
    </source>
</evidence>
<dbReference type="OrthoDB" id="3110321at2759"/>
<dbReference type="EMBL" id="JACAZI010000031">
    <property type="protein sequence ID" value="KAF7332848.1"/>
    <property type="molecule type" value="Genomic_DNA"/>
</dbReference>
<feature type="region of interest" description="Disordered" evidence="2">
    <location>
        <begin position="1"/>
        <end position="20"/>
    </location>
</feature>
<dbReference type="PANTHER" id="PTHR12670">
    <property type="entry name" value="CERAMIDASE"/>
    <property type="match status" value="1"/>
</dbReference>
<dbReference type="GO" id="GO:0017040">
    <property type="term" value="F:N-acylsphingosine amidohydrolase activity"/>
    <property type="evidence" value="ECO:0007669"/>
    <property type="project" value="InterPro"/>
</dbReference>
<keyword evidence="1" id="KW-0862">Zinc</keyword>
<gene>
    <name evidence="4" type="ORF">MVEN_02389700</name>
</gene>
<sequence>MQLRRTRGCTRASARAHLSSPSLPLLPNVLRSVRERGHRDGRLGRASRALLAALVEEYGNTTYHAGNVALSGTHQHSARGVGGYLENFLLQVTSKGLHPQSFAAIVDGVVLAVCGDNKGMVVYLYEASVEPHAMSGNTTYVAGFVQGAVGDTSPNTLGAFCESPGKPYDGLPCVANSHSCGGEDTGVSWKGTVLRR</sequence>
<organism evidence="4 5">
    <name type="scientific">Mycena venus</name>
    <dbReference type="NCBI Taxonomy" id="2733690"/>
    <lineage>
        <taxon>Eukaryota</taxon>
        <taxon>Fungi</taxon>
        <taxon>Dikarya</taxon>
        <taxon>Basidiomycota</taxon>
        <taxon>Agaricomycotina</taxon>
        <taxon>Agaricomycetes</taxon>
        <taxon>Agaricomycetidae</taxon>
        <taxon>Agaricales</taxon>
        <taxon>Marasmiineae</taxon>
        <taxon>Mycenaceae</taxon>
        <taxon>Mycena</taxon>
    </lineage>
</organism>
<evidence type="ECO:0000256" key="2">
    <source>
        <dbReference type="SAM" id="MobiDB-lite"/>
    </source>
</evidence>
<dbReference type="GO" id="GO:0016020">
    <property type="term" value="C:membrane"/>
    <property type="evidence" value="ECO:0007669"/>
    <property type="project" value="GOC"/>
</dbReference>
<name>A0A8H7CES7_9AGAR</name>
<accession>A0A8H7CES7</accession>
<proteinExistence type="predicted"/>
<dbReference type="InterPro" id="IPR006823">
    <property type="entry name" value="Ceramidase_alk"/>
</dbReference>
<feature type="compositionally biased region" description="Low complexity" evidence="2">
    <location>
        <begin position="11"/>
        <end position="20"/>
    </location>
</feature>
<dbReference type="PANTHER" id="PTHR12670:SF1">
    <property type="entry name" value="NEUTRAL CERAMIDASE"/>
    <property type="match status" value="1"/>
</dbReference>
<dbReference type="Proteomes" id="UP000620124">
    <property type="component" value="Unassembled WGS sequence"/>
</dbReference>
<feature type="binding site" evidence="1">
    <location>
        <position position="74"/>
    </location>
    <ligand>
        <name>Zn(2+)</name>
        <dbReference type="ChEBI" id="CHEBI:29105"/>
    </ligand>
</feature>
<dbReference type="Pfam" id="PF04734">
    <property type="entry name" value="Ceramidase_alk"/>
    <property type="match status" value="1"/>
</dbReference>
<keyword evidence="5" id="KW-1185">Reference proteome</keyword>
<dbReference type="GO" id="GO:0005576">
    <property type="term" value="C:extracellular region"/>
    <property type="evidence" value="ECO:0007669"/>
    <property type="project" value="TreeGrafter"/>
</dbReference>
<dbReference type="InterPro" id="IPR031329">
    <property type="entry name" value="NEUT/ALK_ceramidase_N"/>
</dbReference>
<dbReference type="GO" id="GO:0046872">
    <property type="term" value="F:metal ion binding"/>
    <property type="evidence" value="ECO:0007669"/>
    <property type="project" value="UniProtKB-KW"/>
</dbReference>
<dbReference type="AlphaFoldDB" id="A0A8H7CES7"/>
<dbReference type="GO" id="GO:0046514">
    <property type="term" value="P:ceramide catabolic process"/>
    <property type="evidence" value="ECO:0007669"/>
    <property type="project" value="InterPro"/>
</dbReference>
<dbReference type="GO" id="GO:0046512">
    <property type="term" value="P:sphingosine biosynthetic process"/>
    <property type="evidence" value="ECO:0007669"/>
    <property type="project" value="TreeGrafter"/>
</dbReference>
<keyword evidence="1" id="KW-0479">Metal-binding</keyword>
<comment type="caution">
    <text evidence="4">The sequence shown here is derived from an EMBL/GenBank/DDBJ whole genome shotgun (WGS) entry which is preliminary data.</text>
</comment>